<dbReference type="Pfam" id="PF04480">
    <property type="entry name" value="DUF559"/>
    <property type="match status" value="1"/>
</dbReference>
<protein>
    <recommendedName>
        <fullName evidence="1">DUF559 domain-containing protein</fullName>
    </recommendedName>
</protein>
<dbReference type="PANTHER" id="PTHR38590:SF1">
    <property type="entry name" value="BLL0828 PROTEIN"/>
    <property type="match status" value="1"/>
</dbReference>
<dbReference type="PANTHER" id="PTHR38590">
    <property type="entry name" value="BLL0828 PROTEIN"/>
    <property type="match status" value="1"/>
</dbReference>
<dbReference type="InterPro" id="IPR047216">
    <property type="entry name" value="Endonuclease_DUF559_bact"/>
</dbReference>
<organism evidence="2 3">
    <name type="scientific">Caulobacter radicis</name>
    <dbReference type="NCBI Taxonomy" id="2172650"/>
    <lineage>
        <taxon>Bacteria</taxon>
        <taxon>Pseudomonadati</taxon>
        <taxon>Pseudomonadota</taxon>
        <taxon>Alphaproteobacteria</taxon>
        <taxon>Caulobacterales</taxon>
        <taxon>Caulobacteraceae</taxon>
        <taxon>Caulobacter</taxon>
    </lineage>
</organism>
<dbReference type="AlphaFoldDB" id="A0A2T9J987"/>
<evidence type="ECO:0000313" key="3">
    <source>
        <dbReference type="Proteomes" id="UP000244913"/>
    </source>
</evidence>
<keyword evidence="3" id="KW-1185">Reference proteome</keyword>
<dbReference type="RefSeq" id="WP_116568523.1">
    <property type="nucleotide sequence ID" value="NZ_QDKP01000047.1"/>
</dbReference>
<sequence>MQPPRPRIARARKLRREMSLPEVLLWQGLKGGRLKGWKFRRQHPAGPYVLDFYCPEAQLAVEVDGYAHDTEDRPERDRIRDMRLAERGVQTLRIPAFEVLASVDDALATILATIEDTSPSGPPGHLPLRGEDP</sequence>
<dbReference type="SUPFAM" id="SSF52980">
    <property type="entry name" value="Restriction endonuclease-like"/>
    <property type="match status" value="1"/>
</dbReference>
<dbReference type="CDD" id="cd01038">
    <property type="entry name" value="Endonuclease_DUF559"/>
    <property type="match status" value="1"/>
</dbReference>
<reference evidence="2 3" key="1">
    <citation type="submission" date="2018-04" db="EMBL/GenBank/DDBJ databases">
        <title>The genome sequence of Caulobacter sp. 736.</title>
        <authorList>
            <person name="Gao J."/>
            <person name="Sun J."/>
        </authorList>
    </citation>
    <scope>NUCLEOTIDE SEQUENCE [LARGE SCALE GENOMIC DNA]</scope>
    <source>
        <strain evidence="2 3">736</strain>
    </source>
</reference>
<evidence type="ECO:0000259" key="1">
    <source>
        <dbReference type="Pfam" id="PF04480"/>
    </source>
</evidence>
<comment type="caution">
    <text evidence="2">The sequence shown here is derived from an EMBL/GenBank/DDBJ whole genome shotgun (WGS) entry which is preliminary data.</text>
</comment>
<dbReference type="EMBL" id="QDKP01000047">
    <property type="protein sequence ID" value="PVM78412.1"/>
    <property type="molecule type" value="Genomic_DNA"/>
</dbReference>
<dbReference type="Proteomes" id="UP000244913">
    <property type="component" value="Unassembled WGS sequence"/>
</dbReference>
<feature type="domain" description="DUF559" evidence="1">
    <location>
        <begin position="9"/>
        <end position="114"/>
    </location>
</feature>
<proteinExistence type="predicted"/>
<name>A0A2T9J987_9CAUL</name>
<accession>A0A2T9J987</accession>
<dbReference type="InterPro" id="IPR007569">
    <property type="entry name" value="DUF559"/>
</dbReference>
<evidence type="ECO:0000313" key="2">
    <source>
        <dbReference type="EMBL" id="PVM78412.1"/>
    </source>
</evidence>
<dbReference type="InterPro" id="IPR011335">
    <property type="entry name" value="Restrct_endonuc-II-like"/>
</dbReference>
<dbReference type="Gene3D" id="3.40.960.10">
    <property type="entry name" value="VSR Endonuclease"/>
    <property type="match status" value="1"/>
</dbReference>
<gene>
    <name evidence="2" type="ORF">DDF65_15285</name>
</gene>